<dbReference type="Proteomes" id="UP001642360">
    <property type="component" value="Unassembled WGS sequence"/>
</dbReference>
<dbReference type="SUPFAM" id="SSF56112">
    <property type="entry name" value="Protein kinase-like (PK-like)"/>
    <property type="match status" value="1"/>
</dbReference>
<evidence type="ECO:0000256" key="13">
    <source>
        <dbReference type="ARBA" id="ARBA00023136"/>
    </source>
</evidence>
<dbReference type="EC" id="2.7.11.1" evidence="2"/>
<dbReference type="PROSITE" id="PS50011">
    <property type="entry name" value="PROTEIN_KINASE_DOM"/>
    <property type="match status" value="1"/>
</dbReference>
<dbReference type="InterPro" id="IPR008271">
    <property type="entry name" value="Ser/Thr_kinase_AS"/>
</dbReference>
<evidence type="ECO:0000256" key="14">
    <source>
        <dbReference type="ARBA" id="ARBA00023170"/>
    </source>
</evidence>
<evidence type="ECO:0000256" key="5">
    <source>
        <dbReference type="ARBA" id="ARBA00022679"/>
    </source>
</evidence>
<feature type="region of interest" description="Disordered" evidence="17">
    <location>
        <begin position="806"/>
        <end position="827"/>
    </location>
</feature>
<dbReference type="Pfam" id="PF13855">
    <property type="entry name" value="LRR_8"/>
    <property type="match status" value="1"/>
</dbReference>
<gene>
    <name evidence="20" type="ORF">ILEXP_LOCUS28752</name>
</gene>
<sequence length="827" mass="91179">MKKISTEKVVASASRDLSNNRGLTGTLPPSIGNLKNLTILALNSNSFSGPIPASIGNLLNLTWLDVSENQLTGTIPVSKGTTPGLDMLVKAKHLIFNNNQLRGNIPPTLGLVQTLVTVRLDCNSLSGPVPPNLNNLTSVKELYLSNNELTGPLPDLTGMNSLTYMDMSNNSFDVSEIPPWFTEIQSLTTLVMENTQLEAHIPVNLFSLPQLETKNPNKVFSMRNEGDGAIYWKYVGRVLSNNKLNGTLDIGNSYSNNLTVDLQNNSISDFTQKASYNMVLKLVGNPICQGNGATERYCTIQKSNPSYITPTNSCTAVVCRSDRILSPNCKCAYPYTGTLHFFSFSFSNLENSSYFRTLAESLMSAFQSNQLLVDSVSLSDPTVDVYSYLQFRLQIFPSGLDHFNRTGISTVGFLLTNSFRIPNYGSYSFKEESYCCFAGAKKPSNTGINVGAVVGSFVLVLFILGAGFYAFHQKREAKRAVQQSNPFANWDRDESSGGVPQLKGARWFSFEELRKCTNNFAEVNVVGSGGYGKVYRGTIASDQLVAIKRARQGSLPDALQFKTEIELLSRIHHKNVVSLVGFCYEQGEQMLVYEYIPNGTLKDALSGKSGFQLNWMRRLRIALDSAKGLAYMHELANPPIIHRDIKSTNILLDDCLNAKVADFGLSKLMEDTSKNYVSTQVKGTMGYMDPEYYTTQQLSEKSDVYSFGIVLLELVTARAPIERGKYIVVVVKNAIANLTDQYYIHDILDPTLGPSAKLGGLKKFVELAMRCVKDSSSERPTMGEVVREIENIMQLASSNKNFETEFTSSSYEGSSDGSKAFDYSGGL</sequence>
<name>A0ABC8SSG4_9AQUA</name>
<dbReference type="Gene3D" id="1.10.510.10">
    <property type="entry name" value="Transferase(Phosphotransferase) domain 1"/>
    <property type="match status" value="1"/>
</dbReference>
<evidence type="ECO:0000313" key="20">
    <source>
        <dbReference type="EMBL" id="CAK9160025.1"/>
    </source>
</evidence>
<feature type="domain" description="Protein kinase" evidence="19">
    <location>
        <begin position="520"/>
        <end position="793"/>
    </location>
</feature>
<dbReference type="InterPro" id="IPR001611">
    <property type="entry name" value="Leu-rich_rpt"/>
</dbReference>
<keyword evidence="11 16" id="KW-0067">ATP-binding</keyword>
<organism evidence="20 21">
    <name type="scientific">Ilex paraguariensis</name>
    <name type="common">yerba mate</name>
    <dbReference type="NCBI Taxonomy" id="185542"/>
    <lineage>
        <taxon>Eukaryota</taxon>
        <taxon>Viridiplantae</taxon>
        <taxon>Streptophyta</taxon>
        <taxon>Embryophyta</taxon>
        <taxon>Tracheophyta</taxon>
        <taxon>Spermatophyta</taxon>
        <taxon>Magnoliopsida</taxon>
        <taxon>eudicotyledons</taxon>
        <taxon>Gunneridae</taxon>
        <taxon>Pentapetalae</taxon>
        <taxon>asterids</taxon>
        <taxon>campanulids</taxon>
        <taxon>Aquifoliales</taxon>
        <taxon>Aquifoliaceae</taxon>
        <taxon>Ilex</taxon>
    </lineage>
</organism>
<dbReference type="GO" id="GO:0016020">
    <property type="term" value="C:membrane"/>
    <property type="evidence" value="ECO:0007669"/>
    <property type="project" value="UniProtKB-SubCell"/>
</dbReference>
<dbReference type="GO" id="GO:0004674">
    <property type="term" value="F:protein serine/threonine kinase activity"/>
    <property type="evidence" value="ECO:0007669"/>
    <property type="project" value="UniProtKB-KW"/>
</dbReference>
<feature type="transmembrane region" description="Helical" evidence="18">
    <location>
        <begin position="450"/>
        <end position="471"/>
    </location>
</feature>
<dbReference type="FunFam" id="1.10.510.10:FF:000453">
    <property type="entry name" value="LRR receptor-like serine/threonine-protein kinase HSL2"/>
    <property type="match status" value="1"/>
</dbReference>
<keyword evidence="6 18" id="KW-0812">Transmembrane</keyword>
<keyword evidence="5" id="KW-0808">Transferase</keyword>
<comment type="subcellular location">
    <subcellularLocation>
        <location evidence="1">Membrane</location>
        <topology evidence="1">Single-pass type I membrane protein</topology>
    </subcellularLocation>
</comment>
<feature type="binding site" evidence="16">
    <location>
        <position position="548"/>
    </location>
    <ligand>
        <name>ATP</name>
        <dbReference type="ChEBI" id="CHEBI:30616"/>
    </ligand>
</feature>
<reference evidence="20 21" key="1">
    <citation type="submission" date="2024-02" db="EMBL/GenBank/DDBJ databases">
        <authorList>
            <person name="Vignale AGUSTIN F."/>
            <person name="Sosa J E."/>
            <person name="Modenutti C."/>
        </authorList>
    </citation>
    <scope>NUCLEOTIDE SEQUENCE [LARGE SCALE GENOMIC DNA]</scope>
</reference>
<evidence type="ECO:0000256" key="4">
    <source>
        <dbReference type="ARBA" id="ARBA00022614"/>
    </source>
</evidence>
<proteinExistence type="predicted"/>
<dbReference type="Pfam" id="PF00560">
    <property type="entry name" value="LRR_1"/>
    <property type="match status" value="2"/>
</dbReference>
<evidence type="ECO:0000256" key="15">
    <source>
        <dbReference type="ARBA" id="ARBA00023180"/>
    </source>
</evidence>
<evidence type="ECO:0000256" key="18">
    <source>
        <dbReference type="SAM" id="Phobius"/>
    </source>
</evidence>
<dbReference type="CDD" id="cd14066">
    <property type="entry name" value="STKc_IRAK"/>
    <property type="match status" value="1"/>
</dbReference>
<dbReference type="PROSITE" id="PS00108">
    <property type="entry name" value="PROTEIN_KINASE_ST"/>
    <property type="match status" value="1"/>
</dbReference>
<accession>A0ABC8SSG4</accession>
<comment type="caution">
    <text evidence="20">The sequence shown here is derived from an EMBL/GenBank/DDBJ whole genome shotgun (WGS) entry which is preliminary data.</text>
</comment>
<keyword evidence="13 18" id="KW-0472">Membrane</keyword>
<dbReference type="InterPro" id="IPR032675">
    <property type="entry name" value="LRR_dom_sf"/>
</dbReference>
<dbReference type="InterPro" id="IPR011009">
    <property type="entry name" value="Kinase-like_dom_sf"/>
</dbReference>
<dbReference type="AlphaFoldDB" id="A0ABC8SSG4"/>
<evidence type="ECO:0000256" key="11">
    <source>
        <dbReference type="ARBA" id="ARBA00022840"/>
    </source>
</evidence>
<keyword evidence="14" id="KW-0675">Receptor</keyword>
<dbReference type="InterPro" id="IPR017441">
    <property type="entry name" value="Protein_kinase_ATP_BS"/>
</dbReference>
<evidence type="ECO:0000256" key="16">
    <source>
        <dbReference type="PROSITE-ProRule" id="PRU10141"/>
    </source>
</evidence>
<evidence type="ECO:0000256" key="17">
    <source>
        <dbReference type="SAM" id="MobiDB-lite"/>
    </source>
</evidence>
<keyword evidence="3" id="KW-0723">Serine/threonine-protein kinase</keyword>
<evidence type="ECO:0000256" key="1">
    <source>
        <dbReference type="ARBA" id="ARBA00004479"/>
    </source>
</evidence>
<feature type="compositionally biased region" description="Low complexity" evidence="17">
    <location>
        <begin position="806"/>
        <end position="818"/>
    </location>
</feature>
<keyword evidence="9 16" id="KW-0547">Nucleotide-binding</keyword>
<evidence type="ECO:0000256" key="2">
    <source>
        <dbReference type="ARBA" id="ARBA00012513"/>
    </source>
</evidence>
<dbReference type="SUPFAM" id="SSF52058">
    <property type="entry name" value="L domain-like"/>
    <property type="match status" value="1"/>
</dbReference>
<dbReference type="Gene3D" id="3.30.200.20">
    <property type="entry name" value="Phosphorylase Kinase, domain 1"/>
    <property type="match status" value="1"/>
</dbReference>
<dbReference type="SMART" id="SM00220">
    <property type="entry name" value="S_TKc"/>
    <property type="match status" value="1"/>
</dbReference>
<dbReference type="PROSITE" id="PS00107">
    <property type="entry name" value="PROTEIN_KINASE_ATP"/>
    <property type="match status" value="1"/>
</dbReference>
<evidence type="ECO:0000256" key="12">
    <source>
        <dbReference type="ARBA" id="ARBA00022989"/>
    </source>
</evidence>
<evidence type="ECO:0000256" key="9">
    <source>
        <dbReference type="ARBA" id="ARBA00022741"/>
    </source>
</evidence>
<dbReference type="GO" id="GO:0005524">
    <property type="term" value="F:ATP binding"/>
    <property type="evidence" value="ECO:0007669"/>
    <property type="project" value="UniProtKB-UniRule"/>
</dbReference>
<keyword evidence="12 18" id="KW-1133">Transmembrane helix</keyword>
<evidence type="ECO:0000256" key="7">
    <source>
        <dbReference type="ARBA" id="ARBA00022729"/>
    </source>
</evidence>
<evidence type="ECO:0000313" key="21">
    <source>
        <dbReference type="Proteomes" id="UP001642360"/>
    </source>
</evidence>
<dbReference type="InterPro" id="IPR001245">
    <property type="entry name" value="Ser-Thr/Tyr_kinase_cat_dom"/>
</dbReference>
<evidence type="ECO:0000256" key="8">
    <source>
        <dbReference type="ARBA" id="ARBA00022737"/>
    </source>
</evidence>
<keyword evidence="4" id="KW-0433">Leucine-rich repeat</keyword>
<keyword evidence="21" id="KW-1185">Reference proteome</keyword>
<dbReference type="Gene3D" id="3.80.10.10">
    <property type="entry name" value="Ribonuclease Inhibitor"/>
    <property type="match status" value="3"/>
</dbReference>
<evidence type="ECO:0000256" key="3">
    <source>
        <dbReference type="ARBA" id="ARBA00022527"/>
    </source>
</evidence>
<protein>
    <recommendedName>
        <fullName evidence="2">non-specific serine/threonine protein kinase</fullName>
        <ecNumber evidence="2">2.7.11.1</ecNumber>
    </recommendedName>
</protein>
<evidence type="ECO:0000256" key="10">
    <source>
        <dbReference type="ARBA" id="ARBA00022777"/>
    </source>
</evidence>
<dbReference type="PANTHER" id="PTHR45974">
    <property type="entry name" value="RECEPTOR-LIKE PROTEIN 55"/>
    <property type="match status" value="1"/>
</dbReference>
<dbReference type="FunFam" id="3.30.200.20:FF:000328">
    <property type="entry name" value="Leucine-rich repeat protein kinase family protein"/>
    <property type="match status" value="1"/>
</dbReference>
<dbReference type="PANTHER" id="PTHR45974:SF266">
    <property type="entry name" value="LEUCINE-RICH REPEAT RECEPTOR PROTEIN KINASE HPCA1"/>
    <property type="match status" value="1"/>
</dbReference>
<keyword evidence="15" id="KW-0325">Glycoprotein</keyword>
<evidence type="ECO:0000259" key="19">
    <source>
        <dbReference type="PROSITE" id="PS50011"/>
    </source>
</evidence>
<keyword evidence="10" id="KW-0418">Kinase</keyword>
<evidence type="ECO:0000256" key="6">
    <source>
        <dbReference type="ARBA" id="ARBA00022692"/>
    </source>
</evidence>
<keyword evidence="8" id="KW-0677">Repeat</keyword>
<keyword evidence="7" id="KW-0732">Signal</keyword>
<dbReference type="EMBL" id="CAUOFW020003455">
    <property type="protein sequence ID" value="CAK9160025.1"/>
    <property type="molecule type" value="Genomic_DNA"/>
</dbReference>
<dbReference type="Pfam" id="PF07714">
    <property type="entry name" value="PK_Tyr_Ser-Thr"/>
    <property type="match status" value="1"/>
</dbReference>
<dbReference type="InterPro" id="IPR000719">
    <property type="entry name" value="Prot_kinase_dom"/>
</dbReference>